<proteinExistence type="predicted"/>
<dbReference type="STRING" id="416450.A0A1V6PWQ1"/>
<keyword evidence="2" id="KW-1185">Reference proteome</keyword>
<reference evidence="2" key="1">
    <citation type="journal article" date="2017" name="Nat. Microbiol.">
        <title>Global analysis of biosynthetic gene clusters reveals vast potential of secondary metabolite production in Penicillium species.</title>
        <authorList>
            <person name="Nielsen J.C."/>
            <person name="Grijseels S."/>
            <person name="Prigent S."/>
            <person name="Ji B."/>
            <person name="Dainat J."/>
            <person name="Nielsen K.F."/>
            <person name="Frisvad J.C."/>
            <person name="Workman M."/>
            <person name="Nielsen J."/>
        </authorList>
    </citation>
    <scope>NUCLEOTIDE SEQUENCE [LARGE SCALE GENOMIC DNA]</scope>
    <source>
        <strain evidence="2">IBT 31811</strain>
    </source>
</reference>
<dbReference type="Proteomes" id="UP000191672">
    <property type="component" value="Unassembled WGS sequence"/>
</dbReference>
<sequence>MPRFPATEVTNWAQIQDRRDTTLQTFRQINIVATVAGVYEPPLSNLWDSPGISPASRDPADTAVGCWTQRQKDQSNLYLQTDRKSGVMT</sequence>
<organism evidence="1 2">
    <name type="scientific">Penicillium antarcticum</name>
    <dbReference type="NCBI Taxonomy" id="416450"/>
    <lineage>
        <taxon>Eukaryota</taxon>
        <taxon>Fungi</taxon>
        <taxon>Dikarya</taxon>
        <taxon>Ascomycota</taxon>
        <taxon>Pezizomycotina</taxon>
        <taxon>Eurotiomycetes</taxon>
        <taxon>Eurotiomycetidae</taxon>
        <taxon>Eurotiales</taxon>
        <taxon>Aspergillaceae</taxon>
        <taxon>Penicillium</taxon>
    </lineage>
</organism>
<name>A0A1V6PWQ1_9EURO</name>
<evidence type="ECO:0000313" key="1">
    <source>
        <dbReference type="EMBL" id="OQD81444.1"/>
    </source>
</evidence>
<gene>
    <name evidence="1" type="ORF">PENANT_c027G02348</name>
</gene>
<dbReference type="EMBL" id="MDYN01000027">
    <property type="protein sequence ID" value="OQD81444.1"/>
    <property type="molecule type" value="Genomic_DNA"/>
</dbReference>
<accession>A0A1V6PWQ1</accession>
<comment type="caution">
    <text evidence="1">The sequence shown here is derived from an EMBL/GenBank/DDBJ whole genome shotgun (WGS) entry which is preliminary data.</text>
</comment>
<protein>
    <submittedName>
        <fullName evidence="1">Uncharacterized protein</fullName>
    </submittedName>
</protein>
<evidence type="ECO:0000313" key="2">
    <source>
        <dbReference type="Proteomes" id="UP000191672"/>
    </source>
</evidence>
<dbReference type="AlphaFoldDB" id="A0A1V6PWQ1"/>